<dbReference type="Proteomes" id="UP000182888">
    <property type="component" value="Unassembled WGS sequence"/>
</dbReference>
<protein>
    <submittedName>
        <fullName evidence="1">Uncharacterized protein</fullName>
    </submittedName>
</protein>
<proteinExistence type="predicted"/>
<dbReference type="EMBL" id="CCND01000005">
    <property type="protein sequence ID" value="CDX51278.1"/>
    <property type="molecule type" value="Genomic_DNA"/>
</dbReference>
<dbReference type="AlphaFoldDB" id="A0A0K2VRD4"/>
<evidence type="ECO:0000313" key="2">
    <source>
        <dbReference type="Proteomes" id="UP000182888"/>
    </source>
</evidence>
<evidence type="ECO:0000313" key="1">
    <source>
        <dbReference type="EMBL" id="CDX51278.1"/>
    </source>
</evidence>
<accession>A0A0K2VRD4</accession>
<reference evidence="2" key="1">
    <citation type="submission" date="2014-08" db="EMBL/GenBank/DDBJ databases">
        <authorList>
            <person name="Edwards T."/>
        </authorList>
    </citation>
    <scope>NUCLEOTIDE SEQUENCE [LARGE SCALE GENOMIC DNA]</scope>
</reference>
<sequence length="67" mass="7225">MGLHRLSKIHAGAEGGPQGLHLLYVQQSAVPGFYPGLMTASPEAYPASGGAFDHWKERRCLRSLAFS</sequence>
<organism evidence="1 2">
    <name type="scientific">Mesorhizobium plurifarium</name>
    <dbReference type="NCBI Taxonomy" id="69974"/>
    <lineage>
        <taxon>Bacteria</taxon>
        <taxon>Pseudomonadati</taxon>
        <taxon>Pseudomonadota</taxon>
        <taxon>Alphaproteobacteria</taxon>
        <taxon>Hyphomicrobiales</taxon>
        <taxon>Phyllobacteriaceae</taxon>
        <taxon>Mesorhizobium</taxon>
    </lineage>
</organism>
<name>A0A0K2VRD4_MESPL</name>
<gene>
    <name evidence="1" type="ORF">MPL1032_130227</name>
</gene>